<organism evidence="2 3">
    <name type="scientific">Polychaeton citri CBS 116435</name>
    <dbReference type="NCBI Taxonomy" id="1314669"/>
    <lineage>
        <taxon>Eukaryota</taxon>
        <taxon>Fungi</taxon>
        <taxon>Dikarya</taxon>
        <taxon>Ascomycota</taxon>
        <taxon>Pezizomycotina</taxon>
        <taxon>Dothideomycetes</taxon>
        <taxon>Dothideomycetidae</taxon>
        <taxon>Capnodiales</taxon>
        <taxon>Capnodiaceae</taxon>
        <taxon>Polychaeton</taxon>
    </lineage>
</organism>
<reference evidence="2" key="1">
    <citation type="journal article" date="2020" name="Stud. Mycol.">
        <title>101 Dothideomycetes genomes: a test case for predicting lifestyles and emergence of pathogens.</title>
        <authorList>
            <person name="Haridas S."/>
            <person name="Albert R."/>
            <person name="Binder M."/>
            <person name="Bloem J."/>
            <person name="Labutti K."/>
            <person name="Salamov A."/>
            <person name="Andreopoulos B."/>
            <person name="Baker S."/>
            <person name="Barry K."/>
            <person name="Bills G."/>
            <person name="Bluhm B."/>
            <person name="Cannon C."/>
            <person name="Castanera R."/>
            <person name="Culley D."/>
            <person name="Daum C."/>
            <person name="Ezra D."/>
            <person name="Gonzalez J."/>
            <person name="Henrissat B."/>
            <person name="Kuo A."/>
            <person name="Liang C."/>
            <person name="Lipzen A."/>
            <person name="Lutzoni F."/>
            <person name="Magnuson J."/>
            <person name="Mondo S."/>
            <person name="Nolan M."/>
            <person name="Ohm R."/>
            <person name="Pangilinan J."/>
            <person name="Park H.-J."/>
            <person name="Ramirez L."/>
            <person name="Alfaro M."/>
            <person name="Sun H."/>
            <person name="Tritt A."/>
            <person name="Yoshinaga Y."/>
            <person name="Zwiers L.-H."/>
            <person name="Turgeon B."/>
            <person name="Goodwin S."/>
            <person name="Spatafora J."/>
            <person name="Crous P."/>
            <person name="Grigoriev I."/>
        </authorList>
    </citation>
    <scope>NUCLEOTIDE SEQUENCE</scope>
    <source>
        <strain evidence="2">CBS 116435</strain>
    </source>
</reference>
<accession>A0A9P4Q6M4</accession>
<feature type="region of interest" description="Disordered" evidence="1">
    <location>
        <begin position="531"/>
        <end position="555"/>
    </location>
</feature>
<proteinExistence type="predicted"/>
<sequence length="602" mass="65673">MPEVARNNAPKRTQRTFTFEREGLEPTILSGLDMSIQPASARIWVDNGNIRNFAESKVMLTMKNAAIGIYRHRRATSIYYEGTTKNIAILLYVVHGEKLGLDSAIPDTSDLVKLDPNNACPLADWENLYYALIYEALSLYNDLAWRFGPDWEDGLAVLYQKGSSDDVDNAFTAVDFAAFLEEIWDRLIDPRLVACLDSVIRIKNATSQGDTVYNTMSPYAVDASEEACDASTFDTDVGLINVFTMSTPAVLELLRAKVPQLDEATVTQDDVAEQAEGSPHTSTYFETNDGNTLTDATSFAADSCACGSSCHCRAQCDAGRACVCKGQFNIIEWRQDQDRRRRQAYEESIHSHHATQQLSAVEALQQQRDHVSQQQQVPIPGREPPARYRARVITRTSELPMPNVPTAPGLAHRHIRNKAELIGNSSPGRYNTGAWCQLDSVPTSGPIQELEDEPPVDQETLAALSSASSSSSTATTLLLKKHPAAAGSAKITSSPPLFTEPLGLRLRHITPAQQASPVPEFPLQRTYVQAGGNTPLHERPAVPSPFAPPNAAADGTWVAGSGVTGLASVDNQQLPAAGERQRKSGGAGKPKGLRRWFSGNRE</sequence>
<evidence type="ECO:0000313" key="3">
    <source>
        <dbReference type="Proteomes" id="UP000799441"/>
    </source>
</evidence>
<gene>
    <name evidence="2" type="ORF">K431DRAFT_296126</name>
</gene>
<feature type="region of interest" description="Disordered" evidence="1">
    <location>
        <begin position="569"/>
        <end position="602"/>
    </location>
</feature>
<dbReference type="OrthoDB" id="5419508at2759"/>
<evidence type="ECO:0000256" key="1">
    <source>
        <dbReference type="SAM" id="MobiDB-lite"/>
    </source>
</evidence>
<evidence type="ECO:0000313" key="2">
    <source>
        <dbReference type="EMBL" id="KAF2719391.1"/>
    </source>
</evidence>
<dbReference type="EMBL" id="MU003812">
    <property type="protein sequence ID" value="KAF2719391.1"/>
    <property type="molecule type" value="Genomic_DNA"/>
</dbReference>
<keyword evidence="3" id="KW-1185">Reference proteome</keyword>
<protein>
    <submittedName>
        <fullName evidence="2">Uncharacterized protein</fullName>
    </submittedName>
</protein>
<dbReference type="AlphaFoldDB" id="A0A9P4Q6M4"/>
<comment type="caution">
    <text evidence="2">The sequence shown here is derived from an EMBL/GenBank/DDBJ whole genome shotgun (WGS) entry which is preliminary data.</text>
</comment>
<dbReference type="Proteomes" id="UP000799441">
    <property type="component" value="Unassembled WGS sequence"/>
</dbReference>
<name>A0A9P4Q6M4_9PEZI</name>